<protein>
    <recommendedName>
        <fullName evidence="2">Retrotransposon gag domain-containing protein</fullName>
    </recommendedName>
</protein>
<evidence type="ECO:0000313" key="3">
    <source>
        <dbReference type="EMBL" id="KAD5961337.1"/>
    </source>
</evidence>
<feature type="compositionally biased region" description="Basic and acidic residues" evidence="1">
    <location>
        <begin position="403"/>
        <end position="413"/>
    </location>
</feature>
<name>A0A5N6P6M8_9ASTR</name>
<sequence length="448" mass="50107">MSNSGNQPLSFTFVPPPQQTTVATVVHTAAMAKSAAMRGDGEEASVSSSDHAIPRSHPTAVTTSPMNIPSTGGGMIRAPFASHGTSVSLPPPFYPYTPLTPLLPPFNNFSPQTPVYTNPLVPPVHSNTMVSFPPYGVMNSMSVLSPEVTMPLAAGGTHLNTPVTQGVEQWTMPAWCHMFVQTFVGAALIWFDNLPAGSIASFEDLAVKFKLHFSQQRRHTRDKTEVLNLRRGPNETVEEFIVRYNLESLQINGTTEALKVAGFIHGVRDKHLIRKLHGVNGTPEDMNALMTIAKAYVQQEKSVTASVDWENRKSEKKTTSTLAQPSRKKEEKQETYPALTKTPGEIWRTEGLKWEHPRPLRDNPARDKAKYCDYHRVHGHNTDDCWHLKKQIEKFVSNGGLKHLQEPKMGEKRQKQKRKWKAKRSMKYLLPKPRGKNLKMPPKDAHMS</sequence>
<gene>
    <name evidence="3" type="ORF">E3N88_12810</name>
</gene>
<reference evidence="3 4" key="1">
    <citation type="submission" date="2019-05" db="EMBL/GenBank/DDBJ databases">
        <title>Mikania micrantha, genome provides insights into the molecular mechanism of rapid growth.</title>
        <authorList>
            <person name="Liu B."/>
        </authorList>
    </citation>
    <scope>NUCLEOTIDE SEQUENCE [LARGE SCALE GENOMIC DNA]</scope>
    <source>
        <strain evidence="3">NLD-2019</strain>
        <tissue evidence="3">Leaf</tissue>
    </source>
</reference>
<evidence type="ECO:0000313" key="4">
    <source>
        <dbReference type="Proteomes" id="UP000326396"/>
    </source>
</evidence>
<feature type="region of interest" description="Disordered" evidence="1">
    <location>
        <begin position="38"/>
        <end position="68"/>
    </location>
</feature>
<dbReference type="EMBL" id="SZYD01000006">
    <property type="protein sequence ID" value="KAD5961337.1"/>
    <property type="molecule type" value="Genomic_DNA"/>
</dbReference>
<evidence type="ECO:0000259" key="2">
    <source>
        <dbReference type="Pfam" id="PF03732"/>
    </source>
</evidence>
<evidence type="ECO:0000256" key="1">
    <source>
        <dbReference type="SAM" id="MobiDB-lite"/>
    </source>
</evidence>
<dbReference type="PANTHER" id="PTHR33223">
    <property type="entry name" value="CCHC-TYPE DOMAIN-CONTAINING PROTEIN"/>
    <property type="match status" value="1"/>
</dbReference>
<dbReference type="PANTHER" id="PTHR33223:SF11">
    <property type="entry name" value="ELEMENT PROTEIN, PUTATIVE-RELATED"/>
    <property type="match status" value="1"/>
</dbReference>
<dbReference type="Proteomes" id="UP000326396">
    <property type="component" value="Linkage Group LG14"/>
</dbReference>
<feature type="compositionally biased region" description="Basic residues" evidence="1">
    <location>
        <begin position="414"/>
        <end position="426"/>
    </location>
</feature>
<feature type="region of interest" description="Disordered" evidence="1">
    <location>
        <begin position="402"/>
        <end position="448"/>
    </location>
</feature>
<comment type="caution">
    <text evidence="3">The sequence shown here is derived from an EMBL/GenBank/DDBJ whole genome shotgun (WGS) entry which is preliminary data.</text>
</comment>
<keyword evidence="4" id="KW-1185">Reference proteome</keyword>
<dbReference type="OrthoDB" id="1752139at2759"/>
<feature type="region of interest" description="Disordered" evidence="1">
    <location>
        <begin position="306"/>
        <end position="338"/>
    </location>
</feature>
<accession>A0A5N6P6M8</accession>
<dbReference type="Pfam" id="PF03732">
    <property type="entry name" value="Retrotrans_gag"/>
    <property type="match status" value="1"/>
</dbReference>
<feature type="compositionally biased region" description="Polar residues" evidence="1">
    <location>
        <begin position="59"/>
        <end position="68"/>
    </location>
</feature>
<feature type="domain" description="Retrotransposon gag" evidence="2">
    <location>
        <begin position="178"/>
        <end position="268"/>
    </location>
</feature>
<feature type="compositionally biased region" description="Basic and acidic residues" evidence="1">
    <location>
        <begin position="309"/>
        <end position="318"/>
    </location>
</feature>
<dbReference type="AlphaFoldDB" id="A0A5N6P6M8"/>
<organism evidence="3 4">
    <name type="scientific">Mikania micrantha</name>
    <name type="common">bitter vine</name>
    <dbReference type="NCBI Taxonomy" id="192012"/>
    <lineage>
        <taxon>Eukaryota</taxon>
        <taxon>Viridiplantae</taxon>
        <taxon>Streptophyta</taxon>
        <taxon>Embryophyta</taxon>
        <taxon>Tracheophyta</taxon>
        <taxon>Spermatophyta</taxon>
        <taxon>Magnoliopsida</taxon>
        <taxon>eudicotyledons</taxon>
        <taxon>Gunneridae</taxon>
        <taxon>Pentapetalae</taxon>
        <taxon>asterids</taxon>
        <taxon>campanulids</taxon>
        <taxon>Asterales</taxon>
        <taxon>Asteraceae</taxon>
        <taxon>Asteroideae</taxon>
        <taxon>Heliantheae alliance</taxon>
        <taxon>Eupatorieae</taxon>
        <taxon>Mikania</taxon>
    </lineage>
</organism>
<dbReference type="InterPro" id="IPR005162">
    <property type="entry name" value="Retrotrans_gag_dom"/>
</dbReference>
<proteinExistence type="predicted"/>